<proteinExistence type="predicted"/>
<organism evidence="2 3">
    <name type="scientific">Demequina litorisediminis</name>
    <dbReference type="NCBI Taxonomy" id="1849022"/>
    <lineage>
        <taxon>Bacteria</taxon>
        <taxon>Bacillati</taxon>
        <taxon>Actinomycetota</taxon>
        <taxon>Actinomycetes</taxon>
        <taxon>Micrococcales</taxon>
        <taxon>Demequinaceae</taxon>
        <taxon>Demequina</taxon>
    </lineage>
</organism>
<dbReference type="PANTHER" id="PTHR30386">
    <property type="entry name" value="MEMBRANE FUSION SUBUNIT OF EMRAB-TOLC MULTIDRUG EFFLUX PUMP"/>
    <property type="match status" value="1"/>
</dbReference>
<dbReference type="InterPro" id="IPR050739">
    <property type="entry name" value="MFP"/>
</dbReference>
<reference evidence="3" key="1">
    <citation type="journal article" date="2019" name="Int. J. Syst. Evol. Microbiol.">
        <title>The Global Catalogue of Microorganisms (GCM) 10K type strain sequencing project: providing services to taxonomists for standard genome sequencing and annotation.</title>
        <authorList>
            <consortium name="The Broad Institute Genomics Platform"/>
            <consortium name="The Broad Institute Genome Sequencing Center for Infectious Disease"/>
            <person name="Wu L."/>
            <person name="Ma J."/>
        </authorList>
    </citation>
    <scope>NUCLEOTIDE SEQUENCE [LARGE SCALE GENOMIC DNA]</scope>
    <source>
        <strain evidence="3">NBRC 112299</strain>
    </source>
</reference>
<feature type="transmembrane region" description="Helical" evidence="1">
    <location>
        <begin position="47"/>
        <end position="66"/>
    </location>
</feature>
<dbReference type="EMBL" id="BSUN01000001">
    <property type="protein sequence ID" value="GMA36114.1"/>
    <property type="molecule type" value="Genomic_DNA"/>
</dbReference>
<name>A0ABQ6IE27_9MICO</name>
<feature type="transmembrane region" description="Helical" evidence="1">
    <location>
        <begin position="113"/>
        <end position="133"/>
    </location>
</feature>
<accession>A0ABQ6IE27</accession>
<keyword evidence="1" id="KW-0812">Transmembrane</keyword>
<keyword evidence="1" id="KW-0472">Membrane</keyword>
<protein>
    <submittedName>
        <fullName evidence="2">Uncharacterized protein</fullName>
    </submittedName>
</protein>
<feature type="transmembrane region" description="Helical" evidence="1">
    <location>
        <begin position="139"/>
        <end position="161"/>
    </location>
</feature>
<evidence type="ECO:0000256" key="1">
    <source>
        <dbReference type="SAM" id="Phobius"/>
    </source>
</evidence>
<feature type="transmembrane region" description="Helical" evidence="1">
    <location>
        <begin position="233"/>
        <end position="251"/>
    </location>
</feature>
<feature type="transmembrane region" description="Helical" evidence="1">
    <location>
        <begin position="7"/>
        <end position="27"/>
    </location>
</feature>
<evidence type="ECO:0000313" key="2">
    <source>
        <dbReference type="EMBL" id="GMA36114.1"/>
    </source>
</evidence>
<dbReference type="InterPro" id="IPR011053">
    <property type="entry name" value="Single_hybrid_motif"/>
</dbReference>
<dbReference type="SUPFAM" id="SSF51230">
    <property type="entry name" value="Single hybrid motif"/>
    <property type="match status" value="1"/>
</dbReference>
<keyword evidence="1" id="KW-1133">Transmembrane helix</keyword>
<comment type="caution">
    <text evidence="2">The sequence shown here is derived from an EMBL/GenBank/DDBJ whole genome shotgun (WGS) entry which is preliminary data.</text>
</comment>
<keyword evidence="3" id="KW-1185">Reference proteome</keyword>
<sequence length="465" mass="50039">MDQRVQYFVTASFYLTGICPLLLILVPPLEIYFDLRPMNLSITVMTWFLYYAGFYLMQVLLAWYTLGSFRWETLTLATVSFPIYTKAFVNAFTGRDVGWQSTGTAKGHSPYNFIIPQILFFLFLSLTSAVAIWRDMDNGVLTLATAWNITNTLILGAFVWTASREARALRRGKPLSPSPLPEAPVKVAPRTIVARPGAPTPDPIDDDEVALPRRRAARRKEPGAMTWANRFKLLVGIIAVLVIAAAATLLFNQRRTEVASTSGEISAAELAVGTDYGGLVTEAYVSKGDTVAPGDELFLVSSLRLEQDVSTGAVSAADASIQSDGSLLVRAGAEGTVAEVAVGKGSYAAPGTVIATIDQANTLYADLEFVLTPRDFGLVEQGATVDLRLPDERTLTGTVSDMSVETIDGTAHVTMRVDSDALVAEDGGLIQAGTPLNATLHLRDDGPLAGVEDALRDLSERIGLS</sequence>
<gene>
    <name evidence="2" type="ORF">GCM10025876_23180</name>
</gene>
<evidence type="ECO:0000313" key="3">
    <source>
        <dbReference type="Proteomes" id="UP001157125"/>
    </source>
</evidence>
<dbReference type="Proteomes" id="UP001157125">
    <property type="component" value="Unassembled WGS sequence"/>
</dbReference>
<dbReference type="Gene3D" id="2.40.50.100">
    <property type="match status" value="1"/>
</dbReference>